<dbReference type="EMBL" id="FUFT01000005">
    <property type="protein sequence ID" value="SJL83925.1"/>
    <property type="molecule type" value="Genomic_DNA"/>
</dbReference>
<dbReference type="PANTHER" id="PTHR33446:SF2">
    <property type="entry name" value="PROTEIN TONB"/>
    <property type="match status" value="1"/>
</dbReference>
<feature type="compositionally biased region" description="Polar residues" evidence="10">
    <location>
        <begin position="62"/>
        <end position="72"/>
    </location>
</feature>
<dbReference type="NCBIfam" id="TIGR01352">
    <property type="entry name" value="tonB_Cterm"/>
    <property type="match status" value="1"/>
</dbReference>
<evidence type="ECO:0000256" key="2">
    <source>
        <dbReference type="ARBA" id="ARBA00006555"/>
    </source>
</evidence>
<keyword evidence="5" id="KW-0997">Cell inner membrane</keyword>
<comment type="subcellular location">
    <subcellularLocation>
        <location evidence="1">Cell inner membrane</location>
        <topology evidence="1">Single-pass membrane protein</topology>
        <orientation evidence="1">Periplasmic side</orientation>
    </subcellularLocation>
</comment>
<dbReference type="Gene3D" id="3.30.1150.10">
    <property type="match status" value="1"/>
</dbReference>
<evidence type="ECO:0000256" key="7">
    <source>
        <dbReference type="ARBA" id="ARBA00022927"/>
    </source>
</evidence>
<dbReference type="SUPFAM" id="SSF74653">
    <property type="entry name" value="TolA/TonB C-terminal domain"/>
    <property type="match status" value="1"/>
</dbReference>
<feature type="compositionally biased region" description="Polar residues" evidence="10">
    <location>
        <begin position="186"/>
        <end position="211"/>
    </location>
</feature>
<dbReference type="InterPro" id="IPR051045">
    <property type="entry name" value="TonB-dependent_transducer"/>
</dbReference>
<dbReference type="Proteomes" id="UP000189475">
    <property type="component" value="Unassembled WGS sequence"/>
</dbReference>
<dbReference type="RefSeq" id="WP_077314331.1">
    <property type="nucleotide sequence ID" value="NZ_AP024888.1"/>
</dbReference>
<dbReference type="STRING" id="1918946.VPAL9027_01904"/>
<evidence type="ECO:0000256" key="1">
    <source>
        <dbReference type="ARBA" id="ARBA00004383"/>
    </source>
</evidence>
<proteinExistence type="inferred from homology"/>
<name>A0A1R4B4T7_9VIBR</name>
<dbReference type="AlphaFoldDB" id="A0A1R4B4T7"/>
<evidence type="ECO:0000256" key="6">
    <source>
        <dbReference type="ARBA" id="ARBA00022692"/>
    </source>
</evidence>
<dbReference type="InterPro" id="IPR006260">
    <property type="entry name" value="TonB/TolA_C"/>
</dbReference>
<evidence type="ECO:0000256" key="3">
    <source>
        <dbReference type="ARBA" id="ARBA00022448"/>
    </source>
</evidence>
<evidence type="ECO:0000256" key="9">
    <source>
        <dbReference type="ARBA" id="ARBA00023136"/>
    </source>
</evidence>
<feature type="region of interest" description="Disordered" evidence="10">
    <location>
        <begin position="62"/>
        <end position="211"/>
    </location>
</feature>
<keyword evidence="7" id="KW-0653">Protein transport</keyword>
<keyword evidence="3" id="KW-0813">Transport</keyword>
<evidence type="ECO:0000259" key="11">
    <source>
        <dbReference type="PROSITE" id="PS52015"/>
    </source>
</evidence>
<dbReference type="GO" id="GO:0015031">
    <property type="term" value="P:protein transport"/>
    <property type="evidence" value="ECO:0007669"/>
    <property type="project" value="UniProtKB-KW"/>
</dbReference>
<evidence type="ECO:0000313" key="13">
    <source>
        <dbReference type="Proteomes" id="UP000189475"/>
    </source>
</evidence>
<dbReference type="OrthoDB" id="6077935at2"/>
<evidence type="ECO:0000256" key="4">
    <source>
        <dbReference type="ARBA" id="ARBA00022475"/>
    </source>
</evidence>
<feature type="compositionally biased region" description="Basic residues" evidence="10">
    <location>
        <begin position="160"/>
        <end position="169"/>
    </location>
</feature>
<evidence type="ECO:0000256" key="8">
    <source>
        <dbReference type="ARBA" id="ARBA00022989"/>
    </source>
</evidence>
<keyword evidence="6" id="KW-0812">Transmembrane</keyword>
<organism evidence="12 13">
    <name type="scientific">Vibrio palustris</name>
    <dbReference type="NCBI Taxonomy" id="1918946"/>
    <lineage>
        <taxon>Bacteria</taxon>
        <taxon>Pseudomonadati</taxon>
        <taxon>Pseudomonadota</taxon>
        <taxon>Gammaproteobacteria</taxon>
        <taxon>Vibrionales</taxon>
        <taxon>Vibrionaceae</taxon>
        <taxon>Vibrio</taxon>
    </lineage>
</organism>
<gene>
    <name evidence="12" type="ORF">VPAL9027_01904</name>
</gene>
<feature type="compositionally biased region" description="Low complexity" evidence="10">
    <location>
        <begin position="81"/>
        <end position="93"/>
    </location>
</feature>
<comment type="similarity">
    <text evidence="2">Belongs to the TonB family.</text>
</comment>
<dbReference type="Pfam" id="PF03544">
    <property type="entry name" value="TonB_C"/>
    <property type="match status" value="1"/>
</dbReference>
<evidence type="ECO:0000256" key="10">
    <source>
        <dbReference type="SAM" id="MobiDB-lite"/>
    </source>
</evidence>
<reference evidence="12 13" key="1">
    <citation type="submission" date="2017-02" db="EMBL/GenBank/DDBJ databases">
        <authorList>
            <person name="Peterson S.W."/>
        </authorList>
    </citation>
    <scope>NUCLEOTIDE SEQUENCE [LARGE SCALE GENOMIC DNA]</scope>
    <source>
        <strain evidence="12 13">CECT 9027</strain>
    </source>
</reference>
<evidence type="ECO:0000313" key="12">
    <source>
        <dbReference type="EMBL" id="SJL83925.1"/>
    </source>
</evidence>
<feature type="compositionally biased region" description="Basic residues" evidence="10">
    <location>
        <begin position="136"/>
        <end position="151"/>
    </location>
</feature>
<evidence type="ECO:0000256" key="5">
    <source>
        <dbReference type="ARBA" id="ARBA00022519"/>
    </source>
</evidence>
<accession>A0A1R4B4T7</accession>
<dbReference type="GO" id="GO:0031992">
    <property type="term" value="F:energy transducer activity"/>
    <property type="evidence" value="ECO:0007669"/>
    <property type="project" value="TreeGrafter"/>
</dbReference>
<protein>
    <submittedName>
        <fullName evidence="12">Gram-negative bacterial tonB protein</fullName>
    </submittedName>
</protein>
<keyword evidence="13" id="KW-1185">Reference proteome</keyword>
<dbReference type="GO" id="GO:0098797">
    <property type="term" value="C:plasma membrane protein complex"/>
    <property type="evidence" value="ECO:0007669"/>
    <property type="project" value="TreeGrafter"/>
</dbReference>
<keyword evidence="4" id="KW-1003">Cell membrane</keyword>
<dbReference type="PANTHER" id="PTHR33446">
    <property type="entry name" value="PROTEIN TONB-RELATED"/>
    <property type="match status" value="1"/>
</dbReference>
<sequence>MFAPSLRLTLCVIASSILHGAIWMLWSVPEPQQVMALDKDHFAISVGMQSAIAGAVAQAQQTPQNANLSSETPAPRDTPPVKKQVVAQTKQVVSKTADSVPTKQKTTPKPKPVKTEPKREKTPITPAKTAESTKTPPKKQQAKPVRKRAKKQPQAEKVVKKPVKSTPKKRPQEASQAQTAGKAGKNGSSQNKPRVQETGTGDQAASASNSNRFDFAVRQHLLKHKKTPRVLNPRRKRGTVTLQFVLDRQGHVLDYTIKKSAHVRAFDKAALRLLKQAEPFPTPPSDVHWKNRRYRMDIDYRIH</sequence>
<dbReference type="PROSITE" id="PS52015">
    <property type="entry name" value="TONB_CTD"/>
    <property type="match status" value="1"/>
</dbReference>
<keyword evidence="9" id="KW-0472">Membrane</keyword>
<feature type="domain" description="TonB C-terminal" evidence="11">
    <location>
        <begin position="212"/>
        <end position="303"/>
    </location>
</feature>
<dbReference type="InterPro" id="IPR037682">
    <property type="entry name" value="TonB_C"/>
</dbReference>
<keyword evidence="8" id="KW-1133">Transmembrane helix</keyword>
<dbReference type="GO" id="GO:0055085">
    <property type="term" value="P:transmembrane transport"/>
    <property type="evidence" value="ECO:0007669"/>
    <property type="project" value="InterPro"/>
</dbReference>
<feature type="compositionally biased region" description="Basic and acidic residues" evidence="10">
    <location>
        <begin position="113"/>
        <end position="122"/>
    </location>
</feature>